<dbReference type="PROSITE" id="PS00768">
    <property type="entry name" value="TRANSTHYRETIN_1"/>
    <property type="match status" value="1"/>
</dbReference>
<dbReference type="EMBL" id="VXDD01000003">
    <property type="protein sequence ID" value="KAB0301477.1"/>
    <property type="molecule type" value="Genomic_DNA"/>
</dbReference>
<dbReference type="EMBL" id="JFFR01000033">
    <property type="protein sequence ID" value="KDN26300.1"/>
    <property type="molecule type" value="Genomic_DNA"/>
</dbReference>
<comment type="similarity">
    <text evidence="3 10">Belongs to the transthyretin family. 5-hydroxyisourate hydrolase subfamily.</text>
</comment>
<reference evidence="12 15" key="2">
    <citation type="submission" date="2019-09" db="EMBL/GenBank/DDBJ databases">
        <title>Vibrio Fortis S7-72.</title>
        <authorList>
            <person name="Das S.K."/>
        </authorList>
    </citation>
    <scope>NUCLEOTIDE SEQUENCE [LARGE SCALE GENOMIC DNA]</scope>
    <source>
        <strain evidence="12 15">S7-72</strain>
    </source>
</reference>
<evidence type="ECO:0000256" key="9">
    <source>
        <dbReference type="PIRSR" id="PIRSR600895-51"/>
    </source>
</evidence>
<evidence type="ECO:0000256" key="4">
    <source>
        <dbReference type="ARBA" id="ARBA00011881"/>
    </source>
</evidence>
<dbReference type="OrthoDB" id="9792386at2"/>
<dbReference type="PANTHER" id="PTHR10395:SF7">
    <property type="entry name" value="5-HYDROXYISOURATE HYDROLASE"/>
    <property type="match status" value="1"/>
</dbReference>
<keyword evidence="7 10" id="KW-0659">Purine metabolism</keyword>
<evidence type="ECO:0000256" key="7">
    <source>
        <dbReference type="ARBA" id="ARBA00022631"/>
    </source>
</evidence>
<dbReference type="Gene3D" id="2.60.40.180">
    <property type="entry name" value="Transthyretin/hydroxyisourate hydrolase domain"/>
    <property type="match status" value="1"/>
</dbReference>
<dbReference type="InterPro" id="IPR014306">
    <property type="entry name" value="Hydroxyisourate_hydrolase"/>
</dbReference>
<dbReference type="Proteomes" id="UP000027219">
    <property type="component" value="Unassembled WGS sequence"/>
</dbReference>
<dbReference type="NCBIfam" id="TIGR02962">
    <property type="entry name" value="hdxy_isourate"/>
    <property type="match status" value="1"/>
</dbReference>
<accession>A0A066UGW4</accession>
<dbReference type="PRINTS" id="PR00189">
    <property type="entry name" value="TRNSTHYRETIN"/>
</dbReference>
<comment type="subunit">
    <text evidence="4 10">Homotetramer.</text>
</comment>
<evidence type="ECO:0000256" key="8">
    <source>
        <dbReference type="ARBA" id="ARBA00022801"/>
    </source>
</evidence>
<dbReference type="AlphaFoldDB" id="A0A066UGW4"/>
<proteinExistence type="inferred from homology"/>
<keyword evidence="14" id="KW-1185">Reference proteome</keyword>
<dbReference type="InterPro" id="IPR036817">
    <property type="entry name" value="Transthyretin/HIU_hydrolase_sf"/>
</dbReference>
<feature type="binding site" evidence="9">
    <location>
        <position position="45"/>
    </location>
    <ligand>
        <name>substrate</name>
    </ligand>
</feature>
<dbReference type="InterPro" id="IPR000895">
    <property type="entry name" value="Transthyretin/HIU_hydrolase"/>
</dbReference>
<comment type="function">
    <text evidence="2">Catalyzes the hydrolysis of 5-hydroxyisourate (HIU) to 2-oxo-4-hydroxy-4-carboxy-5-ureidoimidazoline (OHCU).</text>
</comment>
<organism evidence="13 14">
    <name type="scientific">Vibrio fortis</name>
    <dbReference type="NCBI Taxonomy" id="212667"/>
    <lineage>
        <taxon>Bacteria</taxon>
        <taxon>Pseudomonadati</taxon>
        <taxon>Pseudomonadota</taxon>
        <taxon>Gammaproteobacteria</taxon>
        <taxon>Vibrionales</taxon>
        <taxon>Vibrionaceae</taxon>
        <taxon>Vibrio</taxon>
    </lineage>
</organism>
<dbReference type="Proteomes" id="UP000326687">
    <property type="component" value="Unassembled WGS sequence"/>
</dbReference>
<comment type="caution">
    <text evidence="13">The sequence shown here is derived from an EMBL/GenBank/DDBJ whole genome shotgun (WGS) entry which is preliminary data.</text>
</comment>
<evidence type="ECO:0000313" key="14">
    <source>
        <dbReference type="Proteomes" id="UP000027219"/>
    </source>
</evidence>
<dbReference type="RefSeq" id="WP_032553526.1">
    <property type="nucleotide sequence ID" value="NZ_JATABQ010000036.1"/>
</dbReference>
<dbReference type="InterPro" id="IPR023419">
    <property type="entry name" value="Transthyretin_CS"/>
</dbReference>
<evidence type="ECO:0000313" key="13">
    <source>
        <dbReference type="EMBL" id="KDN26300.1"/>
    </source>
</evidence>
<feature type="domain" description="Transthyretin/hydroxyisourate hydrolase" evidence="11">
    <location>
        <begin position="4"/>
        <end position="116"/>
    </location>
</feature>
<evidence type="ECO:0000313" key="15">
    <source>
        <dbReference type="Proteomes" id="UP000326687"/>
    </source>
</evidence>
<dbReference type="STRING" id="212667.VFDL14_10420"/>
<feature type="binding site" evidence="9">
    <location>
        <position position="7"/>
    </location>
    <ligand>
        <name>substrate</name>
    </ligand>
</feature>
<protein>
    <recommendedName>
        <fullName evidence="6 10">5-hydroxyisourate hydrolase</fullName>
        <shortName evidence="10">HIU hydrolase</shortName>
        <shortName evidence="10">HIUHase</shortName>
        <ecNumber evidence="5 10">3.5.2.17</ecNumber>
    </recommendedName>
</protein>
<name>A0A066UGW4_9VIBR</name>
<dbReference type="Pfam" id="PF00576">
    <property type="entry name" value="Transthyretin"/>
    <property type="match status" value="1"/>
</dbReference>
<dbReference type="EC" id="3.5.2.17" evidence="5 10"/>
<dbReference type="InterPro" id="IPR023416">
    <property type="entry name" value="Transthyretin/HIU_hydrolase_d"/>
</dbReference>
<dbReference type="PANTHER" id="PTHR10395">
    <property type="entry name" value="URICASE AND TRANSTHYRETIN-RELATED"/>
    <property type="match status" value="1"/>
</dbReference>
<evidence type="ECO:0000313" key="12">
    <source>
        <dbReference type="EMBL" id="KAB0301477.1"/>
    </source>
</evidence>
<evidence type="ECO:0000256" key="3">
    <source>
        <dbReference type="ARBA" id="ARBA00009850"/>
    </source>
</evidence>
<evidence type="ECO:0000256" key="5">
    <source>
        <dbReference type="ARBA" id="ARBA00012609"/>
    </source>
</evidence>
<evidence type="ECO:0000256" key="1">
    <source>
        <dbReference type="ARBA" id="ARBA00001043"/>
    </source>
</evidence>
<evidence type="ECO:0000259" key="11">
    <source>
        <dbReference type="Pfam" id="PF00576"/>
    </source>
</evidence>
<feature type="binding site" evidence="9">
    <location>
        <position position="114"/>
    </location>
    <ligand>
        <name>substrate</name>
    </ligand>
</feature>
<dbReference type="GO" id="GO:0006144">
    <property type="term" value="P:purine nucleobase metabolic process"/>
    <property type="evidence" value="ECO:0007669"/>
    <property type="project" value="UniProtKB-KW"/>
</dbReference>
<evidence type="ECO:0000256" key="6">
    <source>
        <dbReference type="ARBA" id="ARBA00017539"/>
    </source>
</evidence>
<dbReference type="PROSITE" id="PS00769">
    <property type="entry name" value="TRANSTHYRETIN_2"/>
    <property type="match status" value="1"/>
</dbReference>
<dbReference type="CDD" id="cd05822">
    <property type="entry name" value="TLP_HIUase"/>
    <property type="match status" value="1"/>
</dbReference>
<dbReference type="GO" id="GO:0033971">
    <property type="term" value="F:hydroxyisourate hydrolase activity"/>
    <property type="evidence" value="ECO:0007669"/>
    <property type="project" value="UniProtKB-EC"/>
</dbReference>
<dbReference type="SUPFAM" id="SSF49472">
    <property type="entry name" value="Transthyretin (synonym: prealbumin)"/>
    <property type="match status" value="1"/>
</dbReference>
<keyword evidence="8 10" id="KW-0378">Hydrolase</keyword>
<evidence type="ECO:0000256" key="10">
    <source>
        <dbReference type="RuleBase" id="RU361270"/>
    </source>
</evidence>
<evidence type="ECO:0000256" key="2">
    <source>
        <dbReference type="ARBA" id="ARBA00002704"/>
    </source>
</evidence>
<sequence length="117" mass="12939">MGRLTTHVLDTTHGLPGAEIKVELYKVNEDSTEKLATVLTNSDGRTDAPILAGNNFLPGKYQLVFYVADYYKSKGVELDGVPFLDDVVIRFGLDDPDAHYHVPLLVSPYSFSTYRGS</sequence>
<gene>
    <name evidence="12" type="primary">uraH</name>
    <name evidence="12" type="ORF">F2Z80_20670</name>
    <name evidence="13" type="ORF">VFDL14_10420</name>
</gene>
<dbReference type="FunFam" id="2.60.40.180:FF:000005">
    <property type="entry name" value="5-hydroxyisourate hydrolase"/>
    <property type="match status" value="1"/>
</dbReference>
<dbReference type="InterPro" id="IPR023418">
    <property type="entry name" value="Thyroxine_BS"/>
</dbReference>
<reference evidence="13 14" key="1">
    <citation type="submission" date="2014-02" db="EMBL/GenBank/DDBJ databases">
        <title>Vibrio fortis Dalian14 Genome Sequencing.</title>
        <authorList>
            <person name="Wang Y."/>
            <person name="Song L."/>
            <person name="Liu G."/>
            <person name="Ding J."/>
        </authorList>
    </citation>
    <scope>NUCLEOTIDE SEQUENCE [LARGE SCALE GENOMIC DNA]</scope>
    <source>
        <strain evidence="13 14">Dalian14</strain>
    </source>
</reference>
<comment type="catalytic activity">
    <reaction evidence="1 10">
        <text>5-hydroxyisourate + H2O = 5-hydroxy-2-oxo-4-ureido-2,5-dihydro-1H-imidazole-5-carboxylate + H(+)</text>
        <dbReference type="Rhea" id="RHEA:23736"/>
        <dbReference type="ChEBI" id="CHEBI:15377"/>
        <dbReference type="ChEBI" id="CHEBI:15378"/>
        <dbReference type="ChEBI" id="CHEBI:18072"/>
        <dbReference type="ChEBI" id="CHEBI:58639"/>
        <dbReference type="EC" id="3.5.2.17"/>
    </reaction>
</comment>